<feature type="transmembrane region" description="Helical" evidence="1">
    <location>
        <begin position="6"/>
        <end position="25"/>
    </location>
</feature>
<dbReference type="NCBIfam" id="TIGR00254">
    <property type="entry name" value="GGDEF"/>
    <property type="match status" value="1"/>
</dbReference>
<dbReference type="EMBL" id="JACXZA010000008">
    <property type="protein sequence ID" value="MBD3922283.1"/>
    <property type="molecule type" value="Genomic_DNA"/>
</dbReference>
<feature type="domain" description="PAS" evidence="2">
    <location>
        <begin position="41"/>
        <end position="86"/>
    </location>
</feature>
<dbReference type="InterPro" id="IPR000014">
    <property type="entry name" value="PAS"/>
</dbReference>
<dbReference type="InterPro" id="IPR035965">
    <property type="entry name" value="PAS-like_dom_sf"/>
</dbReference>
<proteinExistence type="predicted"/>
<keyword evidence="6" id="KW-1185">Reference proteome</keyword>
<name>A0ABR8N285_9BACL</name>
<feature type="domain" description="PAS" evidence="2">
    <location>
        <begin position="169"/>
        <end position="239"/>
    </location>
</feature>
<dbReference type="InterPro" id="IPR000160">
    <property type="entry name" value="GGDEF_dom"/>
</dbReference>
<dbReference type="SUPFAM" id="SSF55073">
    <property type="entry name" value="Nucleotide cyclase"/>
    <property type="match status" value="1"/>
</dbReference>
<dbReference type="PANTHER" id="PTHR45138">
    <property type="entry name" value="REGULATORY COMPONENTS OF SENSORY TRANSDUCTION SYSTEM"/>
    <property type="match status" value="1"/>
</dbReference>
<protein>
    <submittedName>
        <fullName evidence="5">PAS domain S-box protein</fullName>
    </submittedName>
</protein>
<dbReference type="SMART" id="SM00267">
    <property type="entry name" value="GGDEF"/>
    <property type="match status" value="1"/>
</dbReference>
<dbReference type="CDD" id="cd00130">
    <property type="entry name" value="PAS"/>
    <property type="match status" value="2"/>
</dbReference>
<dbReference type="Pfam" id="PF13426">
    <property type="entry name" value="PAS_9"/>
    <property type="match status" value="2"/>
</dbReference>
<dbReference type="Proteomes" id="UP000609346">
    <property type="component" value="Unassembled WGS sequence"/>
</dbReference>
<dbReference type="InterPro" id="IPR001610">
    <property type="entry name" value="PAC"/>
</dbReference>
<evidence type="ECO:0000259" key="3">
    <source>
        <dbReference type="PROSITE" id="PS50113"/>
    </source>
</evidence>
<dbReference type="InterPro" id="IPR050469">
    <property type="entry name" value="Diguanylate_Cyclase"/>
</dbReference>
<dbReference type="SMART" id="SM00091">
    <property type="entry name" value="PAS"/>
    <property type="match status" value="3"/>
</dbReference>
<dbReference type="SMART" id="SM00086">
    <property type="entry name" value="PAC"/>
    <property type="match status" value="3"/>
</dbReference>
<keyword evidence="1" id="KW-0472">Membrane</keyword>
<dbReference type="Gene3D" id="3.30.450.20">
    <property type="entry name" value="PAS domain"/>
    <property type="match status" value="3"/>
</dbReference>
<organism evidence="5 6">
    <name type="scientific">Paenibacillus terricola</name>
    <dbReference type="NCBI Taxonomy" id="2763503"/>
    <lineage>
        <taxon>Bacteria</taxon>
        <taxon>Bacillati</taxon>
        <taxon>Bacillota</taxon>
        <taxon>Bacilli</taxon>
        <taxon>Bacillales</taxon>
        <taxon>Paenibacillaceae</taxon>
        <taxon>Paenibacillus</taxon>
    </lineage>
</organism>
<dbReference type="RefSeq" id="WP_191206582.1">
    <property type="nucleotide sequence ID" value="NZ_JACXZA010000008.1"/>
</dbReference>
<gene>
    <name evidence="5" type="ORF">H8B09_26240</name>
</gene>
<feature type="domain" description="GGDEF" evidence="4">
    <location>
        <begin position="458"/>
        <end position="594"/>
    </location>
</feature>
<dbReference type="PROSITE" id="PS50113">
    <property type="entry name" value="PAC"/>
    <property type="match status" value="1"/>
</dbReference>
<evidence type="ECO:0000313" key="5">
    <source>
        <dbReference type="EMBL" id="MBD3922283.1"/>
    </source>
</evidence>
<dbReference type="PROSITE" id="PS50887">
    <property type="entry name" value="GGDEF"/>
    <property type="match status" value="1"/>
</dbReference>
<feature type="domain" description="PAC" evidence="3">
    <location>
        <begin position="243"/>
        <end position="293"/>
    </location>
</feature>
<evidence type="ECO:0000256" key="1">
    <source>
        <dbReference type="SAM" id="Phobius"/>
    </source>
</evidence>
<dbReference type="Gene3D" id="3.30.70.270">
    <property type="match status" value="1"/>
</dbReference>
<evidence type="ECO:0000313" key="6">
    <source>
        <dbReference type="Proteomes" id="UP000609346"/>
    </source>
</evidence>
<dbReference type="InterPro" id="IPR043128">
    <property type="entry name" value="Rev_trsase/Diguanyl_cyclase"/>
</dbReference>
<dbReference type="InterPro" id="IPR029787">
    <property type="entry name" value="Nucleotide_cyclase"/>
</dbReference>
<dbReference type="PANTHER" id="PTHR45138:SF9">
    <property type="entry name" value="DIGUANYLATE CYCLASE DGCM-RELATED"/>
    <property type="match status" value="1"/>
</dbReference>
<sequence>MHHQIFTIAAIVLLIGIVPVIIYAARTHHRKKQAEQLLIESESKYRALVEHAVDMFFVNEFDMDRMPFIEVNELVYRLLGYSRQEMAAMSPIDLCVQDPLLRERYKLLLQELDRTGFAQYRTKLQSKDGRVIPVDANARIIELNGKRVSVNILRDISESHTTELALKESEERYRRLIELLPDAVAVITDGVAVFLNNSGARMFGATCPRDIVGMQLMDFVHPDYRSLIDRRVDDIITNQLPSDPLEILVYRLDGSMFYGMVQSTPILYQGKPSVLCVMHDITERKQTEQALKESEGQYRKMIELSPNSVCLINEAGKIVFVNDKAVELFEADSYLSLVGVDKFDLIAPAFREESRARFRSIFKREYSGLTYENQFITLRGHRFVAEISVTCVQYDGELVVLAHIQDISKRKAKEERLKESNRLLRELSTIDGLTGISNRRHFEESLEKEWNVSSLSSTPCSVILFDIDYFKRYNDTYGHQGGDACLRDIASTIQTLGRPNDVFARYGGEEFVLLLPETDSDESLLLAQRIEQQVKGLRIPHAASKVNEYVTVSIGVATMIATPELKREDLIEQADRALYRAKLAGRNRIVVDSDAELSQSSFSGGIVS</sequence>
<dbReference type="InterPro" id="IPR000700">
    <property type="entry name" value="PAS-assoc_C"/>
</dbReference>
<dbReference type="PROSITE" id="PS50112">
    <property type="entry name" value="PAS"/>
    <property type="match status" value="2"/>
</dbReference>
<dbReference type="InterPro" id="IPR013767">
    <property type="entry name" value="PAS_fold"/>
</dbReference>
<dbReference type="SUPFAM" id="SSF55785">
    <property type="entry name" value="PYP-like sensor domain (PAS domain)"/>
    <property type="match status" value="3"/>
</dbReference>
<dbReference type="CDD" id="cd01949">
    <property type="entry name" value="GGDEF"/>
    <property type="match status" value="1"/>
</dbReference>
<accession>A0ABR8N285</accession>
<dbReference type="NCBIfam" id="TIGR00229">
    <property type="entry name" value="sensory_box"/>
    <property type="match status" value="3"/>
</dbReference>
<keyword evidence="1" id="KW-0812">Transmembrane</keyword>
<evidence type="ECO:0000259" key="4">
    <source>
        <dbReference type="PROSITE" id="PS50887"/>
    </source>
</evidence>
<keyword evidence="1" id="KW-1133">Transmembrane helix</keyword>
<evidence type="ECO:0000259" key="2">
    <source>
        <dbReference type="PROSITE" id="PS50112"/>
    </source>
</evidence>
<dbReference type="Pfam" id="PF00989">
    <property type="entry name" value="PAS"/>
    <property type="match status" value="1"/>
</dbReference>
<reference evidence="5 6" key="1">
    <citation type="submission" date="2020-09" db="EMBL/GenBank/DDBJ databases">
        <title>Paenibacillus sp. strain PR3 16S rRNA gene Genome sequencing and assembly.</title>
        <authorList>
            <person name="Kim J."/>
        </authorList>
    </citation>
    <scope>NUCLEOTIDE SEQUENCE [LARGE SCALE GENOMIC DNA]</scope>
    <source>
        <strain evidence="5 6">PR3</strain>
    </source>
</reference>
<dbReference type="Pfam" id="PF00990">
    <property type="entry name" value="GGDEF"/>
    <property type="match status" value="1"/>
</dbReference>
<comment type="caution">
    <text evidence="5">The sequence shown here is derived from an EMBL/GenBank/DDBJ whole genome shotgun (WGS) entry which is preliminary data.</text>
</comment>